<dbReference type="SMART" id="SM00903">
    <property type="entry name" value="Flavin_Reduct"/>
    <property type="match status" value="1"/>
</dbReference>
<gene>
    <name evidence="6" type="ORF">I9W95_10655</name>
</gene>
<comment type="similarity">
    <text evidence="4">Belongs to the flavoredoxin family.</text>
</comment>
<keyword evidence="7" id="KW-1185">Reference proteome</keyword>
<dbReference type="InterPro" id="IPR012349">
    <property type="entry name" value="Split_barrel_FMN-bd"/>
</dbReference>
<dbReference type="Proteomes" id="UP000714380">
    <property type="component" value="Unassembled WGS sequence"/>
</dbReference>
<evidence type="ECO:0000256" key="1">
    <source>
        <dbReference type="ARBA" id="ARBA00001917"/>
    </source>
</evidence>
<dbReference type="PANTHER" id="PTHR33798">
    <property type="entry name" value="FLAVOPROTEIN OXYGENASE"/>
    <property type="match status" value="1"/>
</dbReference>
<reference evidence="6 7" key="1">
    <citation type="submission" date="2020-12" db="EMBL/GenBank/DDBJ databases">
        <title>Novel Thalassolituus-related marine hydrocarbonoclastic bacteria mediated algae-derived hydrocarbons mineralization in twilight zone of the northern South China Sea.</title>
        <authorList>
            <person name="Dong C."/>
        </authorList>
    </citation>
    <scope>NUCLEOTIDE SEQUENCE [LARGE SCALE GENOMIC DNA]</scope>
    <source>
        <strain evidence="6 7">IMCC1826</strain>
    </source>
</reference>
<evidence type="ECO:0000256" key="3">
    <source>
        <dbReference type="ARBA" id="ARBA00022643"/>
    </source>
</evidence>
<sequence length="176" mass="19082">MLIQSIIPRPIAWILTANNEAVGGYNLAPFSFFTPVCSNPPTFVVSMGKKPSGEQKDTFVNLQRDGRCVVHIASVEQLQALNNSSATLAYGDSEIERSELALVEQSDGELPRLQDAPIAFNCRYSQCVDVGANQQHVVFIEAHSVEINETVIASQDPRLVISAEKLSPLARLGGAD</sequence>
<name>A0ABS7ZSE7_9GAMM</name>
<protein>
    <submittedName>
        <fullName evidence="6">Flavin reductase family protein</fullName>
    </submittedName>
</protein>
<comment type="cofactor">
    <cofactor evidence="1">
        <name>FMN</name>
        <dbReference type="ChEBI" id="CHEBI:58210"/>
    </cofactor>
</comment>
<proteinExistence type="inferred from homology"/>
<evidence type="ECO:0000259" key="5">
    <source>
        <dbReference type="SMART" id="SM00903"/>
    </source>
</evidence>
<comment type="caution">
    <text evidence="6">The sequence shown here is derived from an EMBL/GenBank/DDBJ whole genome shotgun (WGS) entry which is preliminary data.</text>
</comment>
<evidence type="ECO:0000256" key="4">
    <source>
        <dbReference type="ARBA" id="ARBA00038054"/>
    </source>
</evidence>
<dbReference type="Pfam" id="PF01613">
    <property type="entry name" value="Flavin_Reduct"/>
    <property type="match status" value="1"/>
</dbReference>
<keyword evidence="3" id="KW-0288">FMN</keyword>
<feature type="domain" description="Flavin reductase like" evidence="5">
    <location>
        <begin position="4"/>
        <end position="158"/>
    </location>
</feature>
<dbReference type="EMBL" id="JAEDAH010000052">
    <property type="protein sequence ID" value="MCA6064067.1"/>
    <property type="molecule type" value="Genomic_DNA"/>
</dbReference>
<keyword evidence="2" id="KW-0285">Flavoprotein</keyword>
<dbReference type="PANTHER" id="PTHR33798:SF5">
    <property type="entry name" value="FLAVIN REDUCTASE LIKE DOMAIN-CONTAINING PROTEIN"/>
    <property type="match status" value="1"/>
</dbReference>
<evidence type="ECO:0000256" key="2">
    <source>
        <dbReference type="ARBA" id="ARBA00022630"/>
    </source>
</evidence>
<organism evidence="6 7">
    <name type="scientific">Thalassolituus marinus</name>
    <dbReference type="NCBI Taxonomy" id="671053"/>
    <lineage>
        <taxon>Bacteria</taxon>
        <taxon>Pseudomonadati</taxon>
        <taxon>Pseudomonadota</taxon>
        <taxon>Gammaproteobacteria</taxon>
        <taxon>Oceanospirillales</taxon>
        <taxon>Oceanospirillaceae</taxon>
        <taxon>Thalassolituus</taxon>
    </lineage>
</organism>
<dbReference type="RefSeq" id="WP_225674681.1">
    <property type="nucleotide sequence ID" value="NZ_JAEDAH010000052.1"/>
</dbReference>
<dbReference type="Gene3D" id="2.30.110.10">
    <property type="entry name" value="Electron Transport, Fmn-binding Protein, Chain A"/>
    <property type="match status" value="1"/>
</dbReference>
<evidence type="ECO:0000313" key="7">
    <source>
        <dbReference type="Proteomes" id="UP000714380"/>
    </source>
</evidence>
<dbReference type="InterPro" id="IPR002563">
    <property type="entry name" value="Flavin_Rdtase-like_dom"/>
</dbReference>
<evidence type="ECO:0000313" key="6">
    <source>
        <dbReference type="EMBL" id="MCA6064067.1"/>
    </source>
</evidence>
<dbReference type="SUPFAM" id="SSF50475">
    <property type="entry name" value="FMN-binding split barrel"/>
    <property type="match status" value="1"/>
</dbReference>
<accession>A0ABS7ZSE7</accession>